<dbReference type="RefSeq" id="WP_227706654.1">
    <property type="nucleotide sequence ID" value="NZ_JAJEQX010000004.1"/>
</dbReference>
<evidence type="ECO:0000259" key="1">
    <source>
        <dbReference type="Pfam" id="PF18899"/>
    </source>
</evidence>
<name>A0ABS8FU37_9FIRM</name>
<gene>
    <name evidence="2" type="ORF">LKD70_03440</name>
</gene>
<evidence type="ECO:0000313" key="2">
    <source>
        <dbReference type="EMBL" id="MCC2253501.1"/>
    </source>
</evidence>
<dbReference type="InterPro" id="IPR043714">
    <property type="entry name" value="DUF5655"/>
</dbReference>
<dbReference type="Pfam" id="PF18899">
    <property type="entry name" value="DUF5655"/>
    <property type="match status" value="1"/>
</dbReference>
<evidence type="ECO:0000313" key="3">
    <source>
        <dbReference type="Proteomes" id="UP001198151"/>
    </source>
</evidence>
<comment type="caution">
    <text evidence="2">The sequence shown here is derived from an EMBL/GenBank/DDBJ whole genome shotgun (WGS) entry which is preliminary data.</text>
</comment>
<sequence>MDADVLQFFDQHPDALPLYEKFEGRVTDEIEDVTVKVQKTQISFYNPHMFACVSFAKVRKAAMRPESYIVVTFGLGYRKESPRIDIATEAHPNRWTHHVLVSEQEEIDDELMEWIREAARFSASKSRKRAGNR</sequence>
<reference evidence="2 3" key="1">
    <citation type="submission" date="2021-10" db="EMBL/GenBank/DDBJ databases">
        <title>Anaerobic single-cell dispensing facilitates the cultivation of human gut bacteria.</title>
        <authorList>
            <person name="Afrizal A."/>
        </authorList>
    </citation>
    <scope>NUCLEOTIDE SEQUENCE [LARGE SCALE GENOMIC DNA]</scope>
    <source>
        <strain evidence="2 3">CLA-AA-H200</strain>
    </source>
</reference>
<accession>A0ABS8FU37</accession>
<dbReference type="Proteomes" id="UP001198151">
    <property type="component" value="Unassembled WGS sequence"/>
</dbReference>
<dbReference type="EMBL" id="JAJEQX010000004">
    <property type="protein sequence ID" value="MCC2253501.1"/>
    <property type="molecule type" value="Genomic_DNA"/>
</dbReference>
<proteinExistence type="predicted"/>
<organism evidence="2 3">
    <name type="scientific">Ruminococcus turbiniformis</name>
    <dbReference type="NCBI Taxonomy" id="2881258"/>
    <lineage>
        <taxon>Bacteria</taxon>
        <taxon>Bacillati</taxon>
        <taxon>Bacillota</taxon>
        <taxon>Clostridia</taxon>
        <taxon>Eubacteriales</taxon>
        <taxon>Oscillospiraceae</taxon>
        <taxon>Ruminococcus</taxon>
    </lineage>
</organism>
<protein>
    <submittedName>
        <fullName evidence="2">DUF5655 domain-containing protein</fullName>
    </submittedName>
</protein>
<keyword evidence="3" id="KW-1185">Reference proteome</keyword>
<feature type="domain" description="DUF5655" evidence="1">
    <location>
        <begin position="8"/>
        <end position="118"/>
    </location>
</feature>